<gene>
    <name evidence="5" type="ORF">JIN83_11900</name>
</gene>
<dbReference type="GO" id="GO:0004806">
    <property type="term" value="F:triacylglycerol lipase activity"/>
    <property type="evidence" value="ECO:0007669"/>
    <property type="project" value="TreeGrafter"/>
</dbReference>
<evidence type="ECO:0000256" key="1">
    <source>
        <dbReference type="ARBA" id="ARBA00010515"/>
    </source>
</evidence>
<keyword evidence="3" id="KW-0732">Signal</keyword>
<reference evidence="5" key="1">
    <citation type="submission" date="2021-01" db="EMBL/GenBank/DDBJ databases">
        <title>Modified the classification status of verrucomicrobia.</title>
        <authorList>
            <person name="Feng X."/>
        </authorList>
    </citation>
    <scope>NUCLEOTIDE SEQUENCE</scope>
    <source>
        <strain evidence="5">5K15</strain>
    </source>
</reference>
<evidence type="ECO:0000313" key="6">
    <source>
        <dbReference type="Proteomes" id="UP000634206"/>
    </source>
</evidence>
<dbReference type="AlphaFoldDB" id="A0AAE2SDZ9"/>
<evidence type="ECO:0000313" key="5">
    <source>
        <dbReference type="EMBL" id="MBK1855667.1"/>
    </source>
</evidence>
<dbReference type="RefSeq" id="WP_309490279.1">
    <property type="nucleotide sequence ID" value="NZ_JAENIG010000007.1"/>
</dbReference>
<feature type="signal peptide" evidence="3">
    <location>
        <begin position="1"/>
        <end position="23"/>
    </location>
</feature>
<dbReference type="PANTHER" id="PTHR48081">
    <property type="entry name" value="AB HYDROLASE SUPERFAMILY PROTEIN C4A8.06C"/>
    <property type="match status" value="1"/>
</dbReference>
<sequence length="314" mass="34402">MIREYACLGLAAVMMSLAPTVVAQKNDSGYDASVPKPTLTAVRYGEHPRLIMDFWKAKAQGPTPVVIVIHGGGWNGGSKERLHRFVDAHKLLDAGISVAAINYRLMKHSKDLKPPVKGPLSDAARAVQFVRSMAEKWNIDPSRVAASGGSAGACSSLWLAYHDDLADPQSSDPVARQSTRLNCVAVTRPQTTLDPQQIRKWIPNCTYGAHAFGIKGFDQFLAQRDAILPWINEYSPYALLDKSDPPTYMSFAKAPNKKGKETDPTHSPIFGIKLQEQCRELGVPCEVVYPGAPNVKHADVADYLIATLKPERSR</sequence>
<dbReference type="InterPro" id="IPR029058">
    <property type="entry name" value="AB_hydrolase_fold"/>
</dbReference>
<name>A0AAE2SDZ9_9BACT</name>
<comment type="similarity">
    <text evidence="1">Belongs to the 'GDXG' lipolytic enzyme family.</text>
</comment>
<keyword evidence="2 5" id="KW-0378">Hydrolase</keyword>
<accession>A0AAE2SDZ9</accession>
<dbReference type="EMBL" id="JAENIG010000007">
    <property type="protein sequence ID" value="MBK1855667.1"/>
    <property type="molecule type" value="Genomic_DNA"/>
</dbReference>
<feature type="domain" description="BD-FAE-like" evidence="4">
    <location>
        <begin position="56"/>
        <end position="247"/>
    </location>
</feature>
<feature type="chain" id="PRO_5042001470" evidence="3">
    <location>
        <begin position="24"/>
        <end position="314"/>
    </location>
</feature>
<protein>
    <submittedName>
        <fullName evidence="5">Alpha/beta hydrolase</fullName>
    </submittedName>
</protein>
<keyword evidence="6" id="KW-1185">Reference proteome</keyword>
<dbReference type="InterPro" id="IPR050300">
    <property type="entry name" value="GDXG_lipolytic_enzyme"/>
</dbReference>
<comment type="caution">
    <text evidence="5">The sequence shown here is derived from an EMBL/GenBank/DDBJ whole genome shotgun (WGS) entry which is preliminary data.</text>
</comment>
<dbReference type="Gene3D" id="3.40.50.1820">
    <property type="entry name" value="alpha/beta hydrolase"/>
    <property type="match status" value="1"/>
</dbReference>
<organism evidence="5 6">
    <name type="scientific">Oceaniferula flava</name>
    <dbReference type="NCBI Taxonomy" id="2800421"/>
    <lineage>
        <taxon>Bacteria</taxon>
        <taxon>Pseudomonadati</taxon>
        <taxon>Verrucomicrobiota</taxon>
        <taxon>Verrucomicrobiia</taxon>
        <taxon>Verrucomicrobiales</taxon>
        <taxon>Verrucomicrobiaceae</taxon>
        <taxon>Oceaniferula</taxon>
    </lineage>
</organism>
<dbReference type="Proteomes" id="UP000634206">
    <property type="component" value="Unassembled WGS sequence"/>
</dbReference>
<evidence type="ECO:0000259" key="4">
    <source>
        <dbReference type="Pfam" id="PF20434"/>
    </source>
</evidence>
<dbReference type="PANTHER" id="PTHR48081:SF30">
    <property type="entry name" value="ACETYL-HYDROLASE LIPR-RELATED"/>
    <property type="match status" value="1"/>
</dbReference>
<dbReference type="Pfam" id="PF20434">
    <property type="entry name" value="BD-FAE"/>
    <property type="match status" value="1"/>
</dbReference>
<evidence type="ECO:0000256" key="3">
    <source>
        <dbReference type="SAM" id="SignalP"/>
    </source>
</evidence>
<dbReference type="SUPFAM" id="SSF53474">
    <property type="entry name" value="alpha/beta-Hydrolases"/>
    <property type="match status" value="1"/>
</dbReference>
<evidence type="ECO:0000256" key="2">
    <source>
        <dbReference type="ARBA" id="ARBA00022801"/>
    </source>
</evidence>
<proteinExistence type="inferred from homology"/>
<dbReference type="InterPro" id="IPR049492">
    <property type="entry name" value="BD-FAE-like_dom"/>
</dbReference>